<feature type="compositionally biased region" description="Low complexity" evidence="1">
    <location>
        <begin position="305"/>
        <end position="324"/>
    </location>
</feature>
<keyword evidence="3" id="KW-1185">Reference proteome</keyword>
<feature type="region of interest" description="Disordered" evidence="1">
    <location>
        <begin position="305"/>
        <end position="352"/>
    </location>
</feature>
<feature type="region of interest" description="Disordered" evidence="1">
    <location>
        <begin position="1"/>
        <end position="26"/>
    </location>
</feature>
<evidence type="ECO:0000256" key="1">
    <source>
        <dbReference type="SAM" id="MobiDB-lite"/>
    </source>
</evidence>
<feature type="compositionally biased region" description="Polar residues" evidence="1">
    <location>
        <begin position="325"/>
        <end position="352"/>
    </location>
</feature>
<name>A0AAW2ZFP6_9EUKA</name>
<evidence type="ECO:0000313" key="3">
    <source>
        <dbReference type="Proteomes" id="UP001431209"/>
    </source>
</evidence>
<comment type="caution">
    <text evidence="2">The sequence shown here is derived from an EMBL/GenBank/DDBJ whole genome shotgun (WGS) entry which is preliminary data.</text>
</comment>
<proteinExistence type="predicted"/>
<evidence type="ECO:0000313" key="2">
    <source>
        <dbReference type="EMBL" id="KAL0488188.1"/>
    </source>
</evidence>
<dbReference type="Proteomes" id="UP001431209">
    <property type="component" value="Unassembled WGS sequence"/>
</dbReference>
<feature type="compositionally biased region" description="Polar residues" evidence="1">
    <location>
        <begin position="11"/>
        <end position="26"/>
    </location>
</feature>
<sequence>MHTPEAVNGSVRPSNAAVNHGTPQSNLVKIDPKTLLPQVDDLISNPTVRISSLDPSHTVLLEHSILPYIKSRNLQLTFNRRDLTKQTDNVNTPSDTEDMVVVRAERLVTHPNSKWCWKTVSSQYPTVPLFTNISPPHIIKSTSEGMMIDLSAVAITIHTRCSRRHQGLIYILMPCAGTTVINIFRFVVQNKSNPSMCERIMFTLNLSDSQAPESGIQYCNDITLEICRDVDPLWSWYWQDNKRALSQKNRVLSVMDMIPLEDKMNAEPQLILTPPQPVLTWEKPADMDFNQIAQQFIFITRSQQQVKQQSSHHGGHLSSHTQQSIHVPSQSHPSPRVTSRSAQGLSRQVTRQTKVATHLLRSHQVKAAAQH</sequence>
<gene>
    <name evidence="2" type="ORF">AKO1_002838</name>
</gene>
<dbReference type="AlphaFoldDB" id="A0AAW2ZFP6"/>
<accession>A0AAW2ZFP6</accession>
<organism evidence="2 3">
    <name type="scientific">Acrasis kona</name>
    <dbReference type="NCBI Taxonomy" id="1008807"/>
    <lineage>
        <taxon>Eukaryota</taxon>
        <taxon>Discoba</taxon>
        <taxon>Heterolobosea</taxon>
        <taxon>Tetramitia</taxon>
        <taxon>Eutetramitia</taxon>
        <taxon>Acrasidae</taxon>
        <taxon>Acrasis</taxon>
    </lineage>
</organism>
<protein>
    <submittedName>
        <fullName evidence="2">Uncharacterized protein</fullName>
    </submittedName>
</protein>
<reference evidence="2 3" key="1">
    <citation type="submission" date="2024-03" db="EMBL/GenBank/DDBJ databases">
        <title>The Acrasis kona genome and developmental transcriptomes reveal deep origins of eukaryotic multicellular pathways.</title>
        <authorList>
            <person name="Sheikh S."/>
            <person name="Fu C.-J."/>
            <person name="Brown M.W."/>
            <person name="Baldauf S.L."/>
        </authorList>
    </citation>
    <scope>NUCLEOTIDE SEQUENCE [LARGE SCALE GENOMIC DNA]</scope>
    <source>
        <strain evidence="2 3">ATCC MYA-3509</strain>
    </source>
</reference>
<dbReference type="EMBL" id="JAOPGA020001412">
    <property type="protein sequence ID" value="KAL0488188.1"/>
    <property type="molecule type" value="Genomic_DNA"/>
</dbReference>